<feature type="signal peptide" evidence="1">
    <location>
        <begin position="1"/>
        <end position="17"/>
    </location>
</feature>
<reference evidence="2 3" key="1">
    <citation type="submission" date="2018-09" db="EMBL/GenBank/DDBJ databases">
        <title>Sphingomonas sp. DAC4.</title>
        <authorList>
            <person name="Seo T."/>
        </authorList>
    </citation>
    <scope>NUCLEOTIDE SEQUENCE [LARGE SCALE GENOMIC DNA]</scope>
    <source>
        <strain evidence="2 3">DAC4</strain>
    </source>
</reference>
<evidence type="ECO:0000313" key="3">
    <source>
        <dbReference type="Proteomes" id="UP000285023"/>
    </source>
</evidence>
<name>A0A418PYR0_9SPHN</name>
<accession>A0A418PYR0</accession>
<keyword evidence="3" id="KW-1185">Reference proteome</keyword>
<comment type="caution">
    <text evidence="2">The sequence shown here is derived from an EMBL/GenBank/DDBJ whole genome shotgun (WGS) entry which is preliminary data.</text>
</comment>
<dbReference type="OrthoDB" id="7629232at2"/>
<dbReference type="RefSeq" id="WP_119533379.1">
    <property type="nucleotide sequence ID" value="NZ_QXTF01000003.1"/>
</dbReference>
<gene>
    <name evidence="2" type="ORF">D3M59_09200</name>
</gene>
<keyword evidence="1" id="KW-0732">Signal</keyword>
<dbReference type="Proteomes" id="UP000285023">
    <property type="component" value="Unassembled WGS sequence"/>
</dbReference>
<proteinExistence type="predicted"/>
<protein>
    <submittedName>
        <fullName evidence="2">Uncharacterized protein</fullName>
    </submittedName>
</protein>
<evidence type="ECO:0000256" key="1">
    <source>
        <dbReference type="SAM" id="SignalP"/>
    </source>
</evidence>
<organism evidence="2 3">
    <name type="scientific">Sphingomonas edaphi</name>
    <dbReference type="NCBI Taxonomy" id="2315689"/>
    <lineage>
        <taxon>Bacteria</taxon>
        <taxon>Pseudomonadati</taxon>
        <taxon>Pseudomonadota</taxon>
        <taxon>Alphaproteobacteria</taxon>
        <taxon>Sphingomonadales</taxon>
        <taxon>Sphingomonadaceae</taxon>
        <taxon>Sphingomonas</taxon>
    </lineage>
</organism>
<evidence type="ECO:0000313" key="2">
    <source>
        <dbReference type="EMBL" id="RIX27228.1"/>
    </source>
</evidence>
<feature type="chain" id="PRO_5019246210" evidence="1">
    <location>
        <begin position="18"/>
        <end position="137"/>
    </location>
</feature>
<sequence>MIRFILLFLALATPAAAQVGPISFESGKALTIAPGQWTHIATPTGSEARYGGYLIIRCDRASRTVTILRPGLAPQPLAIATSALGRTVPAGGRLQANDPLLDAIAFSRGRFLVTGGGATLAIPSWPEAARSIEDCRI</sequence>
<dbReference type="EMBL" id="QXTF01000003">
    <property type="protein sequence ID" value="RIX27228.1"/>
    <property type="molecule type" value="Genomic_DNA"/>
</dbReference>
<dbReference type="AlphaFoldDB" id="A0A418PYR0"/>